<dbReference type="GO" id="GO:0016887">
    <property type="term" value="F:ATP hydrolysis activity"/>
    <property type="evidence" value="ECO:0007669"/>
    <property type="project" value="InterPro"/>
</dbReference>
<evidence type="ECO:0000313" key="10">
    <source>
        <dbReference type="EMBL" id="MDK4333826.1"/>
    </source>
</evidence>
<feature type="region of interest" description="Disordered" evidence="8">
    <location>
        <begin position="233"/>
        <end position="258"/>
    </location>
</feature>
<protein>
    <submittedName>
        <fullName evidence="10">AAA family ATPase</fullName>
    </submittedName>
</protein>
<evidence type="ECO:0000256" key="8">
    <source>
        <dbReference type="SAM" id="MobiDB-lite"/>
    </source>
</evidence>
<gene>
    <name evidence="10" type="ORF">QPX58_00085</name>
</gene>
<dbReference type="GO" id="GO:0005524">
    <property type="term" value="F:ATP binding"/>
    <property type="evidence" value="ECO:0007669"/>
    <property type="project" value="InterPro"/>
</dbReference>
<dbReference type="EMBL" id="JASNVU010000001">
    <property type="protein sequence ID" value="MDK4333826.1"/>
    <property type="molecule type" value="Genomic_DNA"/>
</dbReference>
<comment type="caution">
    <text evidence="10">The sequence shown here is derived from an EMBL/GenBank/DDBJ whole genome shotgun (WGS) entry which is preliminary data.</text>
</comment>
<dbReference type="SMART" id="SM00382">
    <property type="entry name" value="AAA"/>
    <property type="match status" value="1"/>
</dbReference>
<dbReference type="GO" id="GO:0006826">
    <property type="term" value="P:iron ion transport"/>
    <property type="evidence" value="ECO:0007669"/>
    <property type="project" value="UniProtKB-KW"/>
</dbReference>
<accession>A0AAP4BVH3</accession>
<organism evidence="10 11">
    <name type="scientific">Corynebacterium accolens</name>
    <dbReference type="NCBI Taxonomy" id="38284"/>
    <lineage>
        <taxon>Bacteria</taxon>
        <taxon>Bacillati</taxon>
        <taxon>Actinomycetota</taxon>
        <taxon>Actinomycetes</taxon>
        <taxon>Mycobacteriales</taxon>
        <taxon>Corynebacteriaceae</taxon>
        <taxon>Corynebacterium</taxon>
    </lineage>
</organism>
<dbReference type="PANTHER" id="PTHR42771:SF2">
    <property type="entry name" value="IRON(3+)-HYDROXAMATE IMPORT ATP-BINDING PROTEIN FHUC"/>
    <property type="match status" value="1"/>
</dbReference>
<feature type="compositionally biased region" description="Acidic residues" evidence="8">
    <location>
        <begin position="234"/>
        <end position="252"/>
    </location>
</feature>
<evidence type="ECO:0000256" key="6">
    <source>
        <dbReference type="ARBA" id="ARBA00023065"/>
    </source>
</evidence>
<evidence type="ECO:0000256" key="2">
    <source>
        <dbReference type="ARBA" id="ARBA00022448"/>
    </source>
</evidence>
<evidence type="ECO:0000256" key="3">
    <source>
        <dbReference type="ARBA" id="ARBA00022475"/>
    </source>
</evidence>
<evidence type="ECO:0000256" key="4">
    <source>
        <dbReference type="ARBA" id="ARBA00022496"/>
    </source>
</evidence>
<dbReference type="AlphaFoldDB" id="A0AAP4BVH3"/>
<dbReference type="InterPro" id="IPR027417">
    <property type="entry name" value="P-loop_NTPase"/>
</dbReference>
<evidence type="ECO:0000259" key="9">
    <source>
        <dbReference type="SMART" id="SM00382"/>
    </source>
</evidence>
<evidence type="ECO:0000256" key="5">
    <source>
        <dbReference type="ARBA" id="ARBA00023004"/>
    </source>
</evidence>
<keyword evidence="6" id="KW-0406">Ion transport</keyword>
<keyword evidence="5" id="KW-0408">Iron</keyword>
<dbReference type="RefSeq" id="WP_284641376.1">
    <property type="nucleotide sequence ID" value="NZ_JASNVU010000001.1"/>
</dbReference>
<evidence type="ECO:0000256" key="7">
    <source>
        <dbReference type="ARBA" id="ARBA00023136"/>
    </source>
</evidence>
<dbReference type="InterPro" id="IPR003593">
    <property type="entry name" value="AAA+_ATPase"/>
</dbReference>
<dbReference type="Proteomes" id="UP001230317">
    <property type="component" value="Unassembled WGS sequence"/>
</dbReference>
<dbReference type="SUPFAM" id="SSF52540">
    <property type="entry name" value="P-loop containing nucleoside triphosphate hydrolases"/>
    <property type="match status" value="1"/>
</dbReference>
<dbReference type="GO" id="GO:0005886">
    <property type="term" value="C:plasma membrane"/>
    <property type="evidence" value="ECO:0007669"/>
    <property type="project" value="UniProtKB-SubCell"/>
</dbReference>
<dbReference type="Gene3D" id="3.40.50.300">
    <property type="entry name" value="P-loop containing nucleotide triphosphate hydrolases"/>
    <property type="match status" value="2"/>
</dbReference>
<feature type="domain" description="AAA+ ATPase" evidence="9">
    <location>
        <begin position="34"/>
        <end position="201"/>
    </location>
</feature>
<name>A0AAP4BVH3_9CORY</name>
<keyword evidence="7" id="KW-0472">Membrane</keyword>
<evidence type="ECO:0000256" key="1">
    <source>
        <dbReference type="ARBA" id="ARBA00004202"/>
    </source>
</evidence>
<reference evidence="10" key="1">
    <citation type="submission" date="2023-05" db="EMBL/GenBank/DDBJ databases">
        <title>Metabolic capabilities are highly conserved among human nasal-associated Corynebacterium species in pangenomic analyses.</title>
        <authorList>
            <person name="Tran T.H."/>
            <person name="Roberts A.Q."/>
            <person name="Escapa I.F."/>
            <person name="Gao W."/>
            <person name="Conlan S."/>
            <person name="Kong H."/>
            <person name="Segre J.A."/>
            <person name="Kelly M.S."/>
            <person name="Lemon K.P."/>
        </authorList>
    </citation>
    <scope>NUCLEOTIDE SEQUENCE</scope>
    <source>
        <strain evidence="10">KPL2618</strain>
    </source>
</reference>
<comment type="subcellular location">
    <subcellularLocation>
        <location evidence="1">Cell membrane</location>
        <topology evidence="1">Peripheral membrane protein</topology>
    </subcellularLocation>
</comment>
<evidence type="ECO:0000313" key="11">
    <source>
        <dbReference type="Proteomes" id="UP001230317"/>
    </source>
</evidence>
<proteinExistence type="predicted"/>
<keyword evidence="4" id="KW-0410">Iron transport</keyword>
<dbReference type="InterPro" id="IPR003959">
    <property type="entry name" value="ATPase_AAA_core"/>
</dbReference>
<keyword evidence="2" id="KW-0813">Transport</keyword>
<dbReference type="PANTHER" id="PTHR42771">
    <property type="entry name" value="IRON(3+)-HYDROXAMATE IMPORT ATP-BINDING PROTEIN FHUC"/>
    <property type="match status" value="1"/>
</dbReference>
<dbReference type="Pfam" id="PF13304">
    <property type="entry name" value="AAA_21"/>
    <property type="match status" value="1"/>
</dbReference>
<dbReference type="InterPro" id="IPR051535">
    <property type="entry name" value="Siderophore_ABC-ATPase"/>
</dbReference>
<sequence>MLVDAIRLKSMPRDYRRSLPAFDYLADLRRFSFTRPVTIFVGDNGIGKSSLLAAMATDLGCSPKGGRMGDPEAILPVSPVVCECTELIQRAYFLRAETHEYLLSREQSPEETGGRSTLPIQVDVQARSHGESVFDVLYERVDGAGVYILDEPESGLSVVRQLALIAEIAQAVDRGAQVFIATHSPILLGCPNADIVELNDTGFQRISFDEAEAVAATREFLEDPEGTISFILDPDAEDAEAEDAEAADTTVDEAERPE</sequence>
<keyword evidence="3" id="KW-1003">Cell membrane</keyword>